<feature type="domain" description="OmpA-like" evidence="7">
    <location>
        <begin position="142"/>
        <end position="266"/>
    </location>
</feature>
<comment type="caution">
    <text evidence="8">The sequence shown here is derived from an EMBL/GenBank/DDBJ whole genome shotgun (WGS) entry which is preliminary data.</text>
</comment>
<dbReference type="PATRIC" id="fig|206506.3.peg.2004"/>
<dbReference type="InterPro" id="IPR006665">
    <property type="entry name" value="OmpA-like"/>
</dbReference>
<dbReference type="EMBL" id="SGWZ01000004">
    <property type="protein sequence ID" value="RZS67337.1"/>
    <property type="molecule type" value="Genomic_DNA"/>
</dbReference>
<evidence type="ECO:0000313" key="9">
    <source>
        <dbReference type="EMBL" id="RZS67337.1"/>
    </source>
</evidence>
<dbReference type="PANTHER" id="PTHR30329:SF21">
    <property type="entry name" value="LIPOPROTEIN YIAD-RELATED"/>
    <property type="match status" value="1"/>
</dbReference>
<dbReference type="SUPFAM" id="SSF103088">
    <property type="entry name" value="OmpA-like"/>
    <property type="match status" value="1"/>
</dbReference>
<keyword evidence="4" id="KW-0998">Cell outer membrane</keyword>
<keyword evidence="3 5" id="KW-0472">Membrane</keyword>
<evidence type="ECO:0000313" key="11">
    <source>
        <dbReference type="Proteomes" id="UP000292039"/>
    </source>
</evidence>
<evidence type="ECO:0000256" key="6">
    <source>
        <dbReference type="SAM" id="SignalP"/>
    </source>
</evidence>
<dbReference type="GO" id="GO:0009279">
    <property type="term" value="C:cell outer membrane"/>
    <property type="evidence" value="ECO:0007669"/>
    <property type="project" value="UniProtKB-SubCell"/>
</dbReference>
<reference evidence="9 11" key="2">
    <citation type="submission" date="2019-02" db="EMBL/GenBank/DDBJ databases">
        <title>Genomic Encyclopedia of Type Strains, Phase IV (KMG-IV): sequencing the most valuable type-strain genomes for metagenomic binning, comparative biology and taxonomic classification.</title>
        <authorList>
            <person name="Goeker M."/>
        </authorList>
    </citation>
    <scope>NUCLEOTIDE SEQUENCE [LARGE SCALE GENOMIC DNA]</scope>
    <source>
        <strain evidence="9 11">DSM 16618</strain>
    </source>
</reference>
<dbReference type="STRING" id="206506.AAV32_09355"/>
<dbReference type="Gene3D" id="3.30.1330.60">
    <property type="entry name" value="OmpA-like domain"/>
    <property type="match status" value="1"/>
</dbReference>
<dbReference type="PRINTS" id="PR01021">
    <property type="entry name" value="OMPADOMAIN"/>
</dbReference>
<dbReference type="InterPro" id="IPR050330">
    <property type="entry name" value="Bact_OuterMem_StrucFunc"/>
</dbReference>
<dbReference type="InterPro" id="IPR007450">
    <property type="entry name" value="BamE_dom"/>
</dbReference>
<dbReference type="PANTHER" id="PTHR30329">
    <property type="entry name" value="STATOR ELEMENT OF FLAGELLAR MOTOR COMPLEX"/>
    <property type="match status" value="1"/>
</dbReference>
<dbReference type="PROSITE" id="PS51123">
    <property type="entry name" value="OMPA_2"/>
    <property type="match status" value="1"/>
</dbReference>
<dbReference type="InterPro" id="IPR037873">
    <property type="entry name" value="BamE-like"/>
</dbReference>
<sequence>MKIVSNRRALWAAPLAAAVLLAGCGTLSNVDRDGKTDEPVFPEAEKVTLHTGTFPNLADLNQVQDGVTRDQIYDLLGRPHFAEGFQVREWDYLFHFRTAEGIKTCQFKILFDSDKVARSFYWAPEDCRPQADATPSPAPVVVAPQKYSLGSDVGFAFGSATLTAAGSSRIAEIARELKQQKTIDQLEVVGHTDRIGSVASNDLLSQRRADAVRHELVANGIPAVNIRAYGYGPRQPLVQCDQDNRAELISCLAPNRRVDIQASGIR</sequence>
<dbReference type="Gene3D" id="3.30.1450.10">
    <property type="match status" value="1"/>
</dbReference>
<dbReference type="InterPro" id="IPR006664">
    <property type="entry name" value="OMP_bac"/>
</dbReference>
<gene>
    <name evidence="8" type="ORF">AAV32_09355</name>
    <name evidence="9" type="ORF">EV679_2555</name>
</gene>
<dbReference type="RefSeq" id="WP_068370701.1">
    <property type="nucleotide sequence ID" value="NZ_CBCSEB010000008.1"/>
</dbReference>
<evidence type="ECO:0000313" key="8">
    <source>
        <dbReference type="EMBL" id="KKO71778.1"/>
    </source>
</evidence>
<dbReference type="Proteomes" id="UP000078084">
    <property type="component" value="Unassembled WGS sequence"/>
</dbReference>
<dbReference type="PROSITE" id="PS51257">
    <property type="entry name" value="PROKAR_LIPOPROTEIN"/>
    <property type="match status" value="1"/>
</dbReference>
<dbReference type="Proteomes" id="UP000292039">
    <property type="component" value="Unassembled WGS sequence"/>
</dbReference>
<keyword evidence="10" id="KW-1185">Reference proteome</keyword>
<dbReference type="InterPro" id="IPR036737">
    <property type="entry name" value="OmpA-like_sf"/>
</dbReference>
<dbReference type="Pfam" id="PF00691">
    <property type="entry name" value="OmpA"/>
    <property type="match status" value="1"/>
</dbReference>
<reference evidence="8 10" key="1">
    <citation type="submission" date="2015-04" db="EMBL/GenBank/DDBJ databases">
        <title>Genome sequence of Kerstersia gyiorum CG1.</title>
        <authorList>
            <person name="Greninger A.L."/>
            <person name="Kozyreva V."/>
            <person name="Chaturvedi V."/>
        </authorList>
    </citation>
    <scope>NUCLEOTIDE SEQUENCE [LARGE SCALE GENOMIC DNA]</scope>
    <source>
        <strain evidence="8 10">CG1</strain>
    </source>
</reference>
<dbReference type="AlphaFoldDB" id="A0A171KSB1"/>
<dbReference type="Pfam" id="PF04355">
    <property type="entry name" value="BamE"/>
    <property type="match status" value="1"/>
</dbReference>
<evidence type="ECO:0000256" key="1">
    <source>
        <dbReference type="ARBA" id="ARBA00004442"/>
    </source>
</evidence>
<accession>A0A171KSB1</accession>
<feature type="signal peptide" evidence="6">
    <location>
        <begin position="1"/>
        <end position="17"/>
    </location>
</feature>
<dbReference type="EMBL" id="LBNE01000005">
    <property type="protein sequence ID" value="KKO71778.1"/>
    <property type="molecule type" value="Genomic_DNA"/>
</dbReference>
<evidence type="ECO:0000256" key="5">
    <source>
        <dbReference type="PROSITE-ProRule" id="PRU00473"/>
    </source>
</evidence>
<dbReference type="CDD" id="cd07185">
    <property type="entry name" value="OmpA_C-like"/>
    <property type="match status" value="1"/>
</dbReference>
<feature type="chain" id="PRO_5033252031" evidence="6">
    <location>
        <begin position="18"/>
        <end position="266"/>
    </location>
</feature>
<organism evidence="8 10">
    <name type="scientific">Kerstersia gyiorum</name>
    <dbReference type="NCBI Taxonomy" id="206506"/>
    <lineage>
        <taxon>Bacteria</taxon>
        <taxon>Pseudomonadati</taxon>
        <taxon>Pseudomonadota</taxon>
        <taxon>Betaproteobacteria</taxon>
        <taxon>Burkholderiales</taxon>
        <taxon>Alcaligenaceae</taxon>
        <taxon>Kerstersia</taxon>
    </lineage>
</organism>
<evidence type="ECO:0000259" key="7">
    <source>
        <dbReference type="PROSITE" id="PS51123"/>
    </source>
</evidence>
<proteinExistence type="predicted"/>
<evidence type="ECO:0000256" key="4">
    <source>
        <dbReference type="ARBA" id="ARBA00023237"/>
    </source>
</evidence>
<keyword evidence="2 6" id="KW-0732">Signal</keyword>
<evidence type="ECO:0000256" key="3">
    <source>
        <dbReference type="ARBA" id="ARBA00023136"/>
    </source>
</evidence>
<protein>
    <submittedName>
        <fullName evidence="8">Lipoprotein PlpD</fullName>
    </submittedName>
    <submittedName>
        <fullName evidence="9">Outer membrane protein OmpA-like peptidoglycan-associated protein</fullName>
    </submittedName>
</protein>
<comment type="subcellular location">
    <subcellularLocation>
        <location evidence="1">Cell outer membrane</location>
    </subcellularLocation>
</comment>
<keyword evidence="8" id="KW-0449">Lipoprotein</keyword>
<evidence type="ECO:0000313" key="10">
    <source>
        <dbReference type="Proteomes" id="UP000078084"/>
    </source>
</evidence>
<name>A0A171KSB1_9BURK</name>
<evidence type="ECO:0000256" key="2">
    <source>
        <dbReference type="ARBA" id="ARBA00022729"/>
    </source>
</evidence>